<keyword evidence="11 13" id="KW-0539">Nucleus</keyword>
<dbReference type="InterPro" id="IPR000980">
    <property type="entry name" value="SH2"/>
</dbReference>
<dbReference type="InterPro" id="IPR048988">
    <property type="entry name" value="STAT_linker"/>
</dbReference>
<dbReference type="CDD" id="cd16855">
    <property type="entry name" value="STAT5_CCD"/>
    <property type="match status" value="1"/>
</dbReference>
<dbReference type="InterPro" id="IPR036860">
    <property type="entry name" value="SH2_dom_sf"/>
</dbReference>
<dbReference type="SUPFAM" id="SSF49417">
    <property type="entry name" value="p53-like transcription factors"/>
    <property type="match status" value="1"/>
</dbReference>
<dbReference type="Pfam" id="PF00017">
    <property type="entry name" value="SH2"/>
    <property type="match status" value="1"/>
</dbReference>
<feature type="coiled-coil region" evidence="14">
    <location>
        <begin position="33"/>
        <end position="107"/>
    </location>
</feature>
<keyword evidence="8 13" id="KW-0238">DNA-binding</keyword>
<dbReference type="InterPro" id="IPR046994">
    <property type="entry name" value="STAT5_CC"/>
</dbReference>
<dbReference type="PROSITE" id="PS50001">
    <property type="entry name" value="SH2"/>
    <property type="match status" value="1"/>
</dbReference>
<keyword evidence="6 12" id="KW-0727">SH2 domain</keyword>
<evidence type="ECO:0000256" key="4">
    <source>
        <dbReference type="ARBA" id="ARBA00022490"/>
    </source>
</evidence>
<evidence type="ECO:0000256" key="7">
    <source>
        <dbReference type="ARBA" id="ARBA00023015"/>
    </source>
</evidence>
<keyword evidence="14" id="KW-0175">Coiled coil</keyword>
<protein>
    <recommendedName>
        <fullName evidence="13">Signal transducer and activator of transcription</fullName>
    </recommendedName>
</protein>
<evidence type="ECO:0000256" key="5">
    <source>
        <dbReference type="ARBA" id="ARBA00022553"/>
    </source>
</evidence>
<dbReference type="EMBL" id="CAXKWB010000256">
    <property type="protein sequence ID" value="CAL4060092.1"/>
    <property type="molecule type" value="Genomic_DNA"/>
</dbReference>
<dbReference type="CDD" id="cd09919">
    <property type="entry name" value="SH2_STAT_family"/>
    <property type="match status" value="1"/>
</dbReference>
<comment type="similarity">
    <text evidence="3 13">Belongs to the transcription factor STAT family.</text>
</comment>
<dbReference type="InterPro" id="IPR015988">
    <property type="entry name" value="STAT_TF_CC"/>
</dbReference>
<comment type="subcellular location">
    <subcellularLocation>
        <location evidence="2 13">Cytoplasm</location>
    </subcellularLocation>
    <subcellularLocation>
        <location evidence="1 13">Nucleus</location>
    </subcellularLocation>
</comment>
<dbReference type="InterPro" id="IPR013800">
    <property type="entry name" value="STAT_TF_alpha"/>
</dbReference>
<sequence>MLTTYLNMNGNTSSPALCPNVVQPTRLTLPQRLVNLHVHTQEAQDEVQRLEQEQEAYVLVYYDCTKNNAQLCHLQTQQQTPQLQETLRNLQERKEVAERNIQQKTMGLLHWRMSLIEKFSITLEEIKILQSYVLDIELMNWRREQQLAGNGKPLDYKHLTTIQGWCEQLAEIIWRTRHQMKECERLQTQVPLEAPGVVDMLPALRSHLASLLSSLVKCSFIIEKQPVQVLKTDKNFTCTVRLLVGHKLNVHMTPPKVNVAIITESVASTLLQNESKNINEHCGKILNDTRTMMYNEKTNQMSVNFGNMKLCDIKTMRKHMEKKGAEGVSDQKFALYFQSSFAIGGGELVFTVWTISLPVIVTVHTSQDADAWGTVSWDNAFAEKGRTNFSVSESVPWYKISEMLNMKITAATGRGLTDDNVKFLSVKAFRNLNMLHYNESLLTWSQFCKDNLPDRNFTFWKWFYEIMKIIGDYMKSQWCDSLITGFIGRGQAEELLMNSQSGTFMLRFSDSELGGITIAWMSMADNQKNVNHLKPCLKNDLSIRGLRDRIHDLQDLIFLYPNIPKEIAFGKCYNTQFKDQVNSKGYVDTELKVIIPGMNGAASGRDSMENPSSVESFPNVIVASPSRISPTYDAQGSNPSSNIADINSSHVEAFSNMSSEAPNDGSICTSTNNASHFVDYTSMADMQLISLVSHGSSPNMK</sequence>
<dbReference type="InterPro" id="IPR001217">
    <property type="entry name" value="STAT"/>
</dbReference>
<dbReference type="Pfam" id="PF21354">
    <property type="entry name" value="STAT_linker"/>
    <property type="match status" value="1"/>
</dbReference>
<dbReference type="GO" id="GO:0005737">
    <property type="term" value="C:cytoplasm"/>
    <property type="evidence" value="ECO:0007669"/>
    <property type="project" value="UniProtKB-SubCell"/>
</dbReference>
<dbReference type="SMART" id="SM00252">
    <property type="entry name" value="SH2"/>
    <property type="match status" value="1"/>
</dbReference>
<keyword evidence="5 13" id="KW-0597">Phosphoprotein</keyword>
<evidence type="ECO:0000256" key="11">
    <source>
        <dbReference type="ARBA" id="ARBA00023242"/>
    </source>
</evidence>
<evidence type="ECO:0000256" key="2">
    <source>
        <dbReference type="ARBA" id="ARBA00004496"/>
    </source>
</evidence>
<dbReference type="Pfam" id="PF02864">
    <property type="entry name" value="STAT_bind"/>
    <property type="match status" value="1"/>
</dbReference>
<reference evidence="16 17" key="1">
    <citation type="submission" date="2024-05" db="EMBL/GenBank/DDBJ databases">
        <authorList>
            <person name="Wallberg A."/>
        </authorList>
    </citation>
    <scope>NUCLEOTIDE SEQUENCE [LARGE SCALE GENOMIC DNA]</scope>
</reference>
<evidence type="ECO:0000256" key="1">
    <source>
        <dbReference type="ARBA" id="ARBA00004123"/>
    </source>
</evidence>
<evidence type="ECO:0000256" key="12">
    <source>
        <dbReference type="PROSITE-ProRule" id="PRU00191"/>
    </source>
</evidence>
<dbReference type="GO" id="GO:0005634">
    <property type="term" value="C:nucleus"/>
    <property type="evidence" value="ECO:0007669"/>
    <property type="project" value="UniProtKB-SubCell"/>
</dbReference>
<dbReference type="Pfam" id="PF01017">
    <property type="entry name" value="STAT_alpha"/>
    <property type="match status" value="1"/>
</dbReference>
<evidence type="ECO:0000256" key="9">
    <source>
        <dbReference type="ARBA" id="ARBA00023159"/>
    </source>
</evidence>
<evidence type="ECO:0000256" key="8">
    <source>
        <dbReference type="ARBA" id="ARBA00023125"/>
    </source>
</evidence>
<evidence type="ECO:0000313" key="17">
    <source>
        <dbReference type="Proteomes" id="UP001497623"/>
    </source>
</evidence>
<dbReference type="InterPro" id="IPR013801">
    <property type="entry name" value="STAT_TF_DNA-bd"/>
</dbReference>
<dbReference type="InterPro" id="IPR012345">
    <property type="entry name" value="STAT_TF_DNA-bd_N"/>
</dbReference>
<comment type="caution">
    <text evidence="16">The sequence shown here is derived from an EMBL/GenBank/DDBJ whole genome shotgun (WGS) entry which is preliminary data.</text>
</comment>
<dbReference type="AlphaFoldDB" id="A0AAV2PJM6"/>
<dbReference type="Gene3D" id="2.60.40.630">
    <property type="entry name" value="STAT transcription factor, DNA-binding domain"/>
    <property type="match status" value="1"/>
</dbReference>
<keyword evidence="17" id="KW-1185">Reference proteome</keyword>
<evidence type="ECO:0000256" key="10">
    <source>
        <dbReference type="ARBA" id="ARBA00023163"/>
    </source>
</evidence>
<keyword evidence="7 13" id="KW-0805">Transcription regulation</keyword>
<evidence type="ECO:0000256" key="14">
    <source>
        <dbReference type="SAM" id="Coils"/>
    </source>
</evidence>
<feature type="non-terminal residue" evidence="16">
    <location>
        <position position="701"/>
    </location>
</feature>
<dbReference type="Gene3D" id="1.10.238.10">
    <property type="entry name" value="EF-hand"/>
    <property type="match status" value="1"/>
</dbReference>
<keyword evidence="9 13" id="KW-0010">Activator</keyword>
<dbReference type="InterPro" id="IPR008967">
    <property type="entry name" value="p53-like_TF_DNA-bd_sf"/>
</dbReference>
<feature type="domain" description="SH2" evidence="15">
    <location>
        <begin position="462"/>
        <end position="581"/>
    </location>
</feature>
<proteinExistence type="inferred from homology"/>
<dbReference type="PANTHER" id="PTHR11801">
    <property type="entry name" value="SIGNAL TRANSDUCER AND ACTIVATOR OF TRANSCRIPTION"/>
    <property type="match status" value="1"/>
</dbReference>
<dbReference type="Gene3D" id="1.20.1050.20">
    <property type="entry name" value="STAT transcription factor, all-alpha domain"/>
    <property type="match status" value="1"/>
</dbReference>
<keyword evidence="10 13" id="KW-0804">Transcription</keyword>
<evidence type="ECO:0000256" key="13">
    <source>
        <dbReference type="RuleBase" id="RU046415"/>
    </source>
</evidence>
<dbReference type="GO" id="GO:0003700">
    <property type="term" value="F:DNA-binding transcription factor activity"/>
    <property type="evidence" value="ECO:0007669"/>
    <property type="project" value="InterPro"/>
</dbReference>
<evidence type="ECO:0000256" key="3">
    <source>
        <dbReference type="ARBA" id="ARBA00005586"/>
    </source>
</evidence>
<accession>A0AAV2PJM6</accession>
<dbReference type="GO" id="GO:0006357">
    <property type="term" value="P:regulation of transcription by RNA polymerase II"/>
    <property type="evidence" value="ECO:0007669"/>
    <property type="project" value="UniProtKB-ARBA"/>
</dbReference>
<keyword evidence="4 13" id="KW-0963">Cytoplasm</keyword>
<dbReference type="GO" id="GO:0003677">
    <property type="term" value="F:DNA binding"/>
    <property type="evidence" value="ECO:0007669"/>
    <property type="project" value="UniProtKB-KW"/>
</dbReference>
<organism evidence="16 17">
    <name type="scientific">Meganyctiphanes norvegica</name>
    <name type="common">Northern krill</name>
    <name type="synonym">Thysanopoda norvegica</name>
    <dbReference type="NCBI Taxonomy" id="48144"/>
    <lineage>
        <taxon>Eukaryota</taxon>
        <taxon>Metazoa</taxon>
        <taxon>Ecdysozoa</taxon>
        <taxon>Arthropoda</taxon>
        <taxon>Crustacea</taxon>
        <taxon>Multicrustacea</taxon>
        <taxon>Malacostraca</taxon>
        <taxon>Eumalacostraca</taxon>
        <taxon>Eucarida</taxon>
        <taxon>Euphausiacea</taxon>
        <taxon>Euphausiidae</taxon>
        <taxon>Meganyctiphanes</taxon>
    </lineage>
</organism>
<evidence type="ECO:0000259" key="15">
    <source>
        <dbReference type="PROSITE" id="PS50001"/>
    </source>
</evidence>
<dbReference type="GO" id="GO:0007165">
    <property type="term" value="P:signal transduction"/>
    <property type="evidence" value="ECO:0007669"/>
    <property type="project" value="InterPro"/>
</dbReference>
<dbReference type="Proteomes" id="UP001497623">
    <property type="component" value="Unassembled WGS sequence"/>
</dbReference>
<dbReference type="SUPFAM" id="SSF47655">
    <property type="entry name" value="STAT"/>
    <property type="match status" value="1"/>
</dbReference>
<name>A0AAV2PJM6_MEGNR</name>
<dbReference type="Gene3D" id="3.30.505.10">
    <property type="entry name" value="SH2 domain"/>
    <property type="match status" value="1"/>
</dbReference>
<dbReference type="SUPFAM" id="SSF55550">
    <property type="entry name" value="SH2 domain"/>
    <property type="match status" value="1"/>
</dbReference>
<evidence type="ECO:0000313" key="16">
    <source>
        <dbReference type="EMBL" id="CAL4060092.1"/>
    </source>
</evidence>
<gene>
    <name evidence="16" type="ORF">MNOR_LOCUS1022</name>
</gene>
<evidence type="ECO:0000256" key="6">
    <source>
        <dbReference type="ARBA" id="ARBA00022999"/>
    </source>
</evidence>